<dbReference type="eggNOG" id="COG0583">
    <property type="taxonomic scope" value="Bacteria"/>
</dbReference>
<dbReference type="NCBIfam" id="NF008239">
    <property type="entry name" value="PRK11013.1"/>
    <property type="match status" value="1"/>
</dbReference>
<keyword evidence="3" id="KW-0238">DNA-binding</keyword>
<sequence length="305" mass="34967">MLSYRQLNIFETIMNCGSTSMAAKILYTSQPTISRELNRIEYQIGFKLFERLQGRLKPTQEAFIIFEELKASRVGLNRVNRLIEDLKLKEIGELSICCLPFLANSFMANTIKKFSQTNTDVSFTIVPLESPYIESDLSSQIYNLGLTEMDHVPAGTTLVQKYQFEEVCIVHLDHRLANQDVITPQDLENEDFINLSKTDPYRSHIDSIFQKENIKRKMLIETNNASSACALVHNNLGVSILNPITALEAHKQAYRIKIKKFSVPIIFHISIVEPIYRPKSLLTEQFLKAIDCEFKTITRDLSIIK</sequence>
<comment type="similarity">
    <text evidence="1">Belongs to the LysR transcriptional regulatory family.</text>
</comment>
<organism evidence="6 7">
    <name type="scientific">Acinetobacter nectaris CIP 110549</name>
    <dbReference type="NCBI Taxonomy" id="1392540"/>
    <lineage>
        <taxon>Bacteria</taxon>
        <taxon>Pseudomonadati</taxon>
        <taxon>Pseudomonadota</taxon>
        <taxon>Gammaproteobacteria</taxon>
        <taxon>Moraxellales</taxon>
        <taxon>Moraxellaceae</taxon>
        <taxon>Acinetobacter</taxon>
    </lineage>
</organism>
<dbReference type="OrthoDB" id="9786526at2"/>
<evidence type="ECO:0000256" key="1">
    <source>
        <dbReference type="ARBA" id="ARBA00009437"/>
    </source>
</evidence>
<dbReference type="GO" id="GO:0003700">
    <property type="term" value="F:DNA-binding transcription factor activity"/>
    <property type="evidence" value="ECO:0007669"/>
    <property type="project" value="InterPro"/>
</dbReference>
<reference evidence="6 7" key="1">
    <citation type="submission" date="2013-10" db="EMBL/GenBank/DDBJ databases">
        <title>The Genome Sequence of Acinetobacter nectaris CIP 110549.</title>
        <authorList>
            <consortium name="The Broad Institute Genomics Platform"/>
            <consortium name="The Broad Institute Genome Sequencing Center for Infectious Disease"/>
            <person name="Cerqueira G."/>
            <person name="Feldgarden M."/>
            <person name="Courvalin P."/>
            <person name="Grillot-Courvalin C."/>
            <person name="Clermont D."/>
            <person name="Rocha E."/>
            <person name="Yoon E.-J."/>
            <person name="Nemec A."/>
            <person name="Young S.K."/>
            <person name="Zeng Q."/>
            <person name="Gargeya S."/>
            <person name="Fitzgerald M."/>
            <person name="Abouelleil A."/>
            <person name="Alvarado L."/>
            <person name="Berlin A.M."/>
            <person name="Chapman S.B."/>
            <person name="Gainer-Dewar J."/>
            <person name="Goldberg J."/>
            <person name="Gnerre S."/>
            <person name="Griggs A."/>
            <person name="Gujja S."/>
            <person name="Hansen M."/>
            <person name="Howarth C."/>
            <person name="Imamovic A."/>
            <person name="Ireland A."/>
            <person name="Larimer J."/>
            <person name="McCowan C."/>
            <person name="Murphy C."/>
            <person name="Pearson M."/>
            <person name="Poon T.W."/>
            <person name="Priest M."/>
            <person name="Roberts A."/>
            <person name="Saif S."/>
            <person name="Shea T."/>
            <person name="Sykes S."/>
            <person name="Wortman J."/>
            <person name="Nusbaum C."/>
            <person name="Birren B."/>
        </authorList>
    </citation>
    <scope>NUCLEOTIDE SEQUENCE [LARGE SCALE GENOMIC DNA]</scope>
    <source>
        <strain evidence="6 7">CIP 110549</strain>
    </source>
</reference>
<evidence type="ECO:0000259" key="5">
    <source>
        <dbReference type="PROSITE" id="PS50931"/>
    </source>
</evidence>
<keyword evidence="2" id="KW-0805">Transcription regulation</keyword>
<dbReference type="PROSITE" id="PS50931">
    <property type="entry name" value="HTH_LYSR"/>
    <property type="match status" value="1"/>
</dbReference>
<keyword evidence="4" id="KW-0804">Transcription</keyword>
<accession>V2T1E8</accession>
<dbReference type="Gene3D" id="1.10.10.10">
    <property type="entry name" value="Winged helix-like DNA-binding domain superfamily/Winged helix DNA-binding domain"/>
    <property type="match status" value="1"/>
</dbReference>
<dbReference type="Pfam" id="PF00126">
    <property type="entry name" value="HTH_1"/>
    <property type="match status" value="1"/>
</dbReference>
<dbReference type="SUPFAM" id="SSF46785">
    <property type="entry name" value="Winged helix' DNA-binding domain"/>
    <property type="match status" value="1"/>
</dbReference>
<dbReference type="PANTHER" id="PTHR30427:SF1">
    <property type="entry name" value="TRANSCRIPTIONAL ACTIVATOR PROTEIN LYSR"/>
    <property type="match status" value="1"/>
</dbReference>
<gene>
    <name evidence="6" type="ORF">P256_02565</name>
</gene>
<evidence type="ECO:0000256" key="4">
    <source>
        <dbReference type="ARBA" id="ARBA00023163"/>
    </source>
</evidence>
<dbReference type="GO" id="GO:0043565">
    <property type="term" value="F:sequence-specific DNA binding"/>
    <property type="evidence" value="ECO:0007669"/>
    <property type="project" value="TreeGrafter"/>
</dbReference>
<dbReference type="Proteomes" id="UP000023785">
    <property type="component" value="Unassembled WGS sequence"/>
</dbReference>
<dbReference type="InterPro" id="IPR005119">
    <property type="entry name" value="LysR_subst-bd"/>
</dbReference>
<dbReference type="PANTHER" id="PTHR30427">
    <property type="entry name" value="TRANSCRIPTIONAL ACTIVATOR PROTEIN LYSR"/>
    <property type="match status" value="1"/>
</dbReference>
<dbReference type="PATRIC" id="fig|1392540.3.peg.2466"/>
<dbReference type="Pfam" id="PF03466">
    <property type="entry name" value="LysR_substrate"/>
    <property type="match status" value="1"/>
</dbReference>
<dbReference type="STRING" id="1392540.P256_02565"/>
<proteinExistence type="inferred from homology"/>
<dbReference type="InterPro" id="IPR036390">
    <property type="entry name" value="WH_DNA-bd_sf"/>
</dbReference>
<evidence type="ECO:0000313" key="6">
    <source>
        <dbReference type="EMBL" id="ESK36258.1"/>
    </source>
</evidence>
<evidence type="ECO:0000256" key="3">
    <source>
        <dbReference type="ARBA" id="ARBA00023125"/>
    </source>
</evidence>
<dbReference type="EMBL" id="AYER01000016">
    <property type="protein sequence ID" value="ESK36258.1"/>
    <property type="molecule type" value="Genomic_DNA"/>
</dbReference>
<feature type="domain" description="HTH lysR-type" evidence="5">
    <location>
        <begin position="2"/>
        <end position="59"/>
    </location>
</feature>
<dbReference type="RefSeq" id="WP_023272851.1">
    <property type="nucleotide sequence ID" value="NZ_KI530714.1"/>
</dbReference>
<evidence type="ECO:0000313" key="7">
    <source>
        <dbReference type="Proteomes" id="UP000023785"/>
    </source>
</evidence>
<dbReference type="InterPro" id="IPR000847">
    <property type="entry name" value="LysR_HTH_N"/>
</dbReference>
<comment type="caution">
    <text evidence="6">The sequence shown here is derived from an EMBL/GenBank/DDBJ whole genome shotgun (WGS) entry which is preliminary data.</text>
</comment>
<dbReference type="AlphaFoldDB" id="V2T1E8"/>
<keyword evidence="7" id="KW-1185">Reference proteome</keyword>
<name>V2T1E8_9GAMM</name>
<dbReference type="Gene3D" id="3.40.190.290">
    <property type="match status" value="1"/>
</dbReference>
<dbReference type="SUPFAM" id="SSF53850">
    <property type="entry name" value="Periplasmic binding protein-like II"/>
    <property type="match status" value="1"/>
</dbReference>
<evidence type="ECO:0000256" key="2">
    <source>
        <dbReference type="ARBA" id="ARBA00023015"/>
    </source>
</evidence>
<dbReference type="GO" id="GO:0010628">
    <property type="term" value="P:positive regulation of gene expression"/>
    <property type="evidence" value="ECO:0007669"/>
    <property type="project" value="TreeGrafter"/>
</dbReference>
<dbReference type="InterPro" id="IPR036388">
    <property type="entry name" value="WH-like_DNA-bd_sf"/>
</dbReference>
<dbReference type="PRINTS" id="PR00039">
    <property type="entry name" value="HTHLYSR"/>
</dbReference>
<dbReference type="GO" id="GO:0009089">
    <property type="term" value="P:lysine biosynthetic process via diaminopimelate"/>
    <property type="evidence" value="ECO:0007669"/>
    <property type="project" value="TreeGrafter"/>
</dbReference>
<protein>
    <recommendedName>
        <fullName evidence="5">HTH lysR-type domain-containing protein</fullName>
    </recommendedName>
</protein>
<dbReference type="HOGENOM" id="CLU_039613_6_3_6"/>